<reference evidence="8" key="1">
    <citation type="submission" date="2016-08" db="EMBL/GenBank/DDBJ databases">
        <title>VSG repertoire of Trypanosoma brucei EATRO 1125.</title>
        <authorList>
            <person name="Cross G.A."/>
        </authorList>
    </citation>
    <scope>NUCLEOTIDE SEQUENCE</scope>
    <source>
        <strain evidence="8">EATRO 1125</strain>
    </source>
</reference>
<evidence type="ECO:0000256" key="2">
    <source>
        <dbReference type="ARBA" id="ARBA00004609"/>
    </source>
</evidence>
<dbReference type="AlphaFoldDB" id="A0A1J0RAK1"/>
<keyword evidence="7" id="KW-0449">Lipoprotein</keyword>
<protein>
    <submittedName>
        <fullName evidence="8">Variant surface glycoprotein 1125.4677</fullName>
    </submittedName>
</protein>
<name>A0A1J0RAK1_9TRYP</name>
<dbReference type="VEuPathDB" id="TriTrypDB:Tb1125.4.5700"/>
<dbReference type="SUPFAM" id="SSF118251">
    <property type="entry name" value="Variant surface glycoprotein MITAT 1.2, VSG 221, C-terminal domain"/>
    <property type="match status" value="1"/>
</dbReference>
<proteinExistence type="predicted"/>
<keyword evidence="4" id="KW-0336">GPI-anchor</keyword>
<keyword evidence="5" id="KW-0472">Membrane</keyword>
<keyword evidence="3" id="KW-1003">Cell membrane</keyword>
<evidence type="ECO:0000256" key="6">
    <source>
        <dbReference type="ARBA" id="ARBA00023180"/>
    </source>
</evidence>
<accession>A0A1J0RAK1</accession>
<dbReference type="SUPFAM" id="SSF58087">
    <property type="entry name" value="Variant surface glycoprotein (N-terminal domain)"/>
    <property type="match status" value="1"/>
</dbReference>
<evidence type="ECO:0000256" key="7">
    <source>
        <dbReference type="ARBA" id="ARBA00023288"/>
    </source>
</evidence>
<dbReference type="GO" id="GO:0098552">
    <property type="term" value="C:side of membrane"/>
    <property type="evidence" value="ECO:0007669"/>
    <property type="project" value="UniProtKB-KW"/>
</dbReference>
<dbReference type="GO" id="GO:0005886">
    <property type="term" value="C:plasma membrane"/>
    <property type="evidence" value="ECO:0007669"/>
    <property type="project" value="UniProtKB-SubCell"/>
</dbReference>
<evidence type="ECO:0000256" key="1">
    <source>
        <dbReference type="ARBA" id="ARBA00002523"/>
    </source>
</evidence>
<dbReference type="VEuPathDB" id="TriTrypDB:Tb427_000536500"/>
<evidence type="ECO:0000256" key="5">
    <source>
        <dbReference type="ARBA" id="ARBA00023136"/>
    </source>
</evidence>
<dbReference type="VEuPathDB" id="TriTrypDB:Tb927.4.5700"/>
<dbReference type="EMBL" id="KX700941">
    <property type="protein sequence ID" value="APD74897.1"/>
    <property type="molecule type" value="Genomic_DNA"/>
</dbReference>
<keyword evidence="6" id="KW-0325">Glycoprotein</keyword>
<sequence length="476" mass="50960">MAIKQQFTAFFAITIAAAASDLHKRDAKITTACDAAAYLDHMANSASAAFTNSMQATNTAWQLATKLAAAGNKIGSQQGAGLVLLAATVAEDAANALQNLQFKGPALIRGIRSLQALSRQQDIVGDLELTAIERKEAAAFASFITANNGNAIPLNLNIKTFRACFSADNTRQPVPGGVQAADGTNNIVMSQLKVTPHTTTLTQGPRLWYTAGTTATTEQYHDKSSGTGNMMLLQGKPLTTAAITFKRKVDEGGEYAATDGEASKAIPIKTELTQLLKDVKELEDNVAGLPYIFTADKAFTMTTTVEFRQRMATALVKEDAKYSTATIKNQVDTLEKTLYGETSNDFQRWVLDLLDSIEVSGSSIGEDKPVALNKVGPTSKVLRAAGYYSAAKLIREKEHLKKNDGLNGSDQEENDCKTKSKDECKSGKCELKGGKCVAKEEVKVEGAGTQGTQNATGSNLFIINKAPFCLQFLFLG</sequence>
<evidence type="ECO:0000256" key="4">
    <source>
        <dbReference type="ARBA" id="ARBA00022622"/>
    </source>
</evidence>
<comment type="subcellular location">
    <subcellularLocation>
        <location evidence="2">Cell membrane</location>
        <topology evidence="2">Lipid-anchor</topology>
        <topology evidence="2">GPI-anchor</topology>
    </subcellularLocation>
</comment>
<comment type="function">
    <text evidence="1">VSG forms a coat on the surface of the parasite. The trypanosome evades the immune response of the host by expressing a series of antigenically distinct VSGs from an estimated 1000 VSG genes.</text>
</comment>
<dbReference type="InterPro" id="IPR027446">
    <property type="entry name" value="VSG_C_dom_sf"/>
</dbReference>
<evidence type="ECO:0000256" key="3">
    <source>
        <dbReference type="ARBA" id="ARBA00022475"/>
    </source>
</evidence>
<evidence type="ECO:0000313" key="8">
    <source>
        <dbReference type="EMBL" id="APD74897.1"/>
    </source>
</evidence>
<organism evidence="8">
    <name type="scientific">Trypanosoma brucei</name>
    <dbReference type="NCBI Taxonomy" id="5691"/>
    <lineage>
        <taxon>Eukaryota</taxon>
        <taxon>Discoba</taxon>
        <taxon>Euglenozoa</taxon>
        <taxon>Kinetoplastea</taxon>
        <taxon>Metakinetoplastina</taxon>
        <taxon>Trypanosomatida</taxon>
        <taxon>Trypanosomatidae</taxon>
        <taxon>Trypanosoma</taxon>
    </lineage>
</organism>